<feature type="region of interest" description="Disordered" evidence="1">
    <location>
        <begin position="16"/>
        <end position="60"/>
    </location>
</feature>
<proteinExistence type="predicted"/>
<organism evidence="2">
    <name type="scientific">Bracon brevicornis</name>
    <dbReference type="NCBI Taxonomy" id="1563983"/>
    <lineage>
        <taxon>Eukaryota</taxon>
        <taxon>Metazoa</taxon>
        <taxon>Ecdysozoa</taxon>
        <taxon>Arthropoda</taxon>
        <taxon>Hexapoda</taxon>
        <taxon>Insecta</taxon>
        <taxon>Pterygota</taxon>
        <taxon>Neoptera</taxon>
        <taxon>Endopterygota</taxon>
        <taxon>Hymenoptera</taxon>
        <taxon>Apocrita</taxon>
        <taxon>Ichneumonoidea</taxon>
        <taxon>Braconidae</taxon>
        <taxon>Braconinae</taxon>
        <taxon>Bracon</taxon>
    </lineage>
</organism>
<evidence type="ECO:0000313" key="2">
    <source>
        <dbReference type="EMBL" id="CAD1557923.1"/>
    </source>
</evidence>
<evidence type="ECO:0000256" key="1">
    <source>
        <dbReference type="SAM" id="MobiDB-lite"/>
    </source>
</evidence>
<name>A0A6V7K2G2_9HYME</name>
<feature type="compositionally biased region" description="Acidic residues" evidence="1">
    <location>
        <begin position="30"/>
        <end position="60"/>
    </location>
</feature>
<accession>A0A6V7K2G2</accession>
<sequence length="60" mass="6468">MGLDCIRLGANGVAIVKPEDGGGIGQVELLPDDPDDNGGPDSEEYDEYADEDDDDEDDYY</sequence>
<dbReference type="EMBL" id="CADCXW020000021">
    <property type="protein sequence ID" value="CAD1557923.1"/>
    <property type="molecule type" value="Genomic_DNA"/>
</dbReference>
<reference evidence="2" key="1">
    <citation type="submission" date="2020-07" db="EMBL/GenBank/DDBJ databases">
        <authorList>
            <person name="Ferguson B K."/>
        </authorList>
    </citation>
    <scope>NUCLEOTIDE SEQUENCE</scope>
    <source>
        <strain evidence="2">L06</strain>
    </source>
</reference>
<gene>
    <name evidence="2" type="ORF">BBRV_LOCUS67066</name>
</gene>
<dbReference type="AlphaFoldDB" id="A0A6V7K2G2"/>
<protein>
    <submittedName>
        <fullName evidence="2">Uncharacterized protein</fullName>
    </submittedName>
</protein>